<feature type="compositionally biased region" description="Gly residues" evidence="1">
    <location>
        <begin position="138"/>
        <end position="152"/>
    </location>
</feature>
<feature type="compositionally biased region" description="Low complexity" evidence="1">
    <location>
        <begin position="27"/>
        <end position="53"/>
    </location>
</feature>
<reference evidence="3 4" key="1">
    <citation type="submission" date="2016-11" db="EMBL/GenBank/DDBJ databases">
        <authorList>
            <person name="Jaros S."/>
            <person name="Januszkiewicz K."/>
            <person name="Wedrychowicz H."/>
        </authorList>
    </citation>
    <scope>NUCLEOTIDE SEQUENCE [LARGE SCALE GENOMIC DNA]</scope>
    <source>
        <strain evidence="3 4">DSM 12906</strain>
    </source>
</reference>
<protein>
    <recommendedName>
        <fullName evidence="5">DUF5666 domain-containing protein</fullName>
    </recommendedName>
</protein>
<dbReference type="RefSeq" id="WP_073189063.1">
    <property type="nucleotide sequence ID" value="NZ_FQZG01000053.1"/>
</dbReference>
<evidence type="ECO:0000313" key="3">
    <source>
        <dbReference type="EMBL" id="SHJ49998.1"/>
    </source>
</evidence>
<accession>A0A1M6JTI4</accession>
<evidence type="ECO:0000256" key="1">
    <source>
        <dbReference type="SAM" id="MobiDB-lite"/>
    </source>
</evidence>
<dbReference type="OrthoDB" id="4829301at2"/>
<evidence type="ECO:0008006" key="5">
    <source>
        <dbReference type="Google" id="ProtNLM"/>
    </source>
</evidence>
<gene>
    <name evidence="3" type="ORF">SAMN02745244_02645</name>
</gene>
<evidence type="ECO:0000256" key="2">
    <source>
        <dbReference type="SAM" id="SignalP"/>
    </source>
</evidence>
<proteinExistence type="predicted"/>
<feature type="region of interest" description="Disordered" evidence="1">
    <location>
        <begin position="27"/>
        <end position="64"/>
    </location>
</feature>
<keyword evidence="2" id="KW-0732">Signal</keyword>
<dbReference type="AlphaFoldDB" id="A0A1M6JTI4"/>
<feature type="region of interest" description="Disordered" evidence="1">
    <location>
        <begin position="132"/>
        <end position="198"/>
    </location>
</feature>
<keyword evidence="4" id="KW-1185">Reference proteome</keyword>
<organism evidence="3 4">
    <name type="scientific">Tessaracoccus bendigoensis DSM 12906</name>
    <dbReference type="NCBI Taxonomy" id="1123357"/>
    <lineage>
        <taxon>Bacteria</taxon>
        <taxon>Bacillati</taxon>
        <taxon>Actinomycetota</taxon>
        <taxon>Actinomycetes</taxon>
        <taxon>Propionibacteriales</taxon>
        <taxon>Propionibacteriaceae</taxon>
        <taxon>Tessaracoccus</taxon>
    </lineage>
</organism>
<name>A0A1M6JTI4_9ACTN</name>
<sequence>MGISLLKPLTGIALIASVSLASACGSSTAPTDTATAQPTATASADQQGGQPSEGRGGGRPGVSGIIADVTDQTLQVQGQGGQTAVTWTAETIFTKQVAGTVADITVGSCISGFGEQADGAETVTATRIAVSPAEDGSCSGGFGSGTGRGGGDAAQQAPQDGQEPPSGMPTDRPEGMPTDQPSGMPSGAPGGGGGMVAGLVTAVDGSTVTLQQTRPGSEEATTVTFTLGADATVTTTGAATAADATVGSCVTAQGEADDTGAVTATSMSLSEATDGECGTR</sequence>
<evidence type="ECO:0000313" key="4">
    <source>
        <dbReference type="Proteomes" id="UP000184512"/>
    </source>
</evidence>
<dbReference type="EMBL" id="FQZG01000053">
    <property type="protein sequence ID" value="SHJ49998.1"/>
    <property type="molecule type" value="Genomic_DNA"/>
</dbReference>
<feature type="chain" id="PRO_5039551131" description="DUF5666 domain-containing protein" evidence="2">
    <location>
        <begin position="24"/>
        <end position="280"/>
    </location>
</feature>
<dbReference type="STRING" id="1123357.SAMN02745244_02645"/>
<dbReference type="Proteomes" id="UP000184512">
    <property type="component" value="Unassembled WGS sequence"/>
</dbReference>
<dbReference type="PROSITE" id="PS51257">
    <property type="entry name" value="PROKAR_LIPOPROTEIN"/>
    <property type="match status" value="1"/>
</dbReference>
<feature type="signal peptide" evidence="2">
    <location>
        <begin position="1"/>
        <end position="23"/>
    </location>
</feature>